<protein>
    <submittedName>
        <fullName evidence="1">Uncharacterized protein</fullName>
    </submittedName>
</protein>
<dbReference type="EMBL" id="AP018495">
    <property type="protein sequence ID" value="BBI30509.1"/>
    <property type="molecule type" value="Genomic_DNA"/>
</dbReference>
<dbReference type="KEGG" id="vg:80540861"/>
<dbReference type="Proteomes" id="UP001161669">
    <property type="component" value="Segment"/>
</dbReference>
<reference evidence="2" key="1">
    <citation type="journal article" date="2019" name="J. Virol.">
        <title>Medusavirus, a novel large DNA virus discovered from hot spring water.</title>
        <authorList>
            <person name="Yoshikawa G."/>
            <person name="Blanc-Mathieu R."/>
            <person name="Song C."/>
            <person name="Kayama Y."/>
            <person name="Mochizuki T."/>
            <person name="Murata K."/>
            <person name="Ogata H."/>
            <person name="Takemura M."/>
        </authorList>
    </citation>
    <scope>NUCLEOTIDE SEQUENCE [LARGE SCALE GENOMIC DNA]</scope>
</reference>
<organism evidence="1 2">
    <name type="scientific">Acanthamoeba castellanii medusavirus J1</name>
    <dbReference type="NCBI Taxonomy" id="3114988"/>
    <lineage>
        <taxon>Viruses</taxon>
        <taxon>Varidnaviria</taxon>
        <taxon>Bamfordvirae</taxon>
        <taxon>Nucleocytoviricota</taxon>
        <taxon>Megaviricetes</taxon>
        <taxon>Mamonoviridae</taxon>
        <taxon>Medusavirus</taxon>
        <taxon>Medusavirus medusae</taxon>
    </lineage>
</organism>
<evidence type="ECO:0000313" key="1">
    <source>
        <dbReference type="EMBL" id="BBI30509.1"/>
    </source>
</evidence>
<evidence type="ECO:0000313" key="2">
    <source>
        <dbReference type="Proteomes" id="UP001161669"/>
    </source>
</evidence>
<proteinExistence type="predicted"/>
<sequence>MQELQHRQDLLEKRHRWYGKVKLAKIYTWMESLCRCMINGAEDYSIRLTESDGGRSRRVQMEFKHGDYDCVRLFDILCDVAVRKTRHRGLFGVEIKALVGDKWASVTDIDALLATQCPDVRLFMYSYWWGEPGSKGARQRLDLVHELRRGVRHIIRDMSANWKCHQASDVAGLVYPPDFPLPATFFIRKRAFLDVAGPPFDEKLEMEMWRRTFRVTGHADTTPKMDTNQGRLKSEFYVWTPDGEAFAHDFVRK</sequence>
<name>A0A3T1CXI7_9VIRU</name>
<keyword evidence="2" id="KW-1185">Reference proteome</keyword>
<accession>A0A3T1CXI7</accession>